<evidence type="ECO:0000313" key="1">
    <source>
        <dbReference type="EMBL" id="GAA1945571.1"/>
    </source>
</evidence>
<dbReference type="Proteomes" id="UP001499933">
    <property type="component" value="Unassembled WGS sequence"/>
</dbReference>
<dbReference type="EMBL" id="BAAAOG010000001">
    <property type="protein sequence ID" value="GAA1945571.1"/>
    <property type="molecule type" value="Genomic_DNA"/>
</dbReference>
<evidence type="ECO:0000313" key="2">
    <source>
        <dbReference type="Proteomes" id="UP001499933"/>
    </source>
</evidence>
<gene>
    <name evidence="1" type="ORF">GCM10009776_04340</name>
</gene>
<reference evidence="2" key="1">
    <citation type="journal article" date="2019" name="Int. J. Syst. Evol. Microbiol.">
        <title>The Global Catalogue of Microorganisms (GCM) 10K type strain sequencing project: providing services to taxonomists for standard genome sequencing and annotation.</title>
        <authorList>
            <consortium name="The Broad Institute Genomics Platform"/>
            <consortium name="The Broad Institute Genome Sequencing Center for Infectious Disease"/>
            <person name="Wu L."/>
            <person name="Ma J."/>
        </authorList>
    </citation>
    <scope>NUCLEOTIDE SEQUENCE [LARGE SCALE GENOMIC DNA]</scope>
    <source>
        <strain evidence="2">JCM 14901</strain>
    </source>
</reference>
<keyword evidence="2" id="KW-1185">Reference proteome</keyword>
<accession>A0ABP5BKS0</accession>
<dbReference type="InterPro" id="IPR018721">
    <property type="entry name" value="DUF2252"/>
</dbReference>
<organism evidence="1 2">
    <name type="scientific">Microbacterium deminutum</name>
    <dbReference type="NCBI Taxonomy" id="344164"/>
    <lineage>
        <taxon>Bacteria</taxon>
        <taxon>Bacillati</taxon>
        <taxon>Actinomycetota</taxon>
        <taxon>Actinomycetes</taxon>
        <taxon>Micrococcales</taxon>
        <taxon>Microbacteriaceae</taxon>
        <taxon>Microbacterium</taxon>
    </lineage>
</organism>
<sequence length="399" mass="43931">MLENPFAFYRGTAGLMAIDLSDDANSGIQVICCGDAHISNFGFYASPERRLVFDLNDFDEAAAAPWEWDLKRLVTSAIIGGRHAGYDEAHIEGTAREAVRSYTFTLDKLSKLSPADRYFMHSGGPYARQKLDKSAQKALDEAVKAAQRRTAERAIKRTTERGPDGKLRFLDNPPTMVHLHQETAEPLAQLIGRYSSTVDVDIELVLRQYEPLDLVQRVVGVGSVGTRCFLHLMAGADDDLLLLQVKEANQSVLVQYGKVAQPPRIAQAIAEQGNGQRVVALQRILQGVSDPYLGYLRAANGDFYLRQFHDMKGSIELEGLEAEPYRLYVAACASLLARAHAQSPAAIEIVGYIGKSDVLAEAIERWCYAYADQSLRDYHALRAAADQGRVPVAASTGQE</sequence>
<protein>
    <submittedName>
        <fullName evidence="1">DUF2252 domain-containing protein</fullName>
    </submittedName>
</protein>
<dbReference type="PANTHER" id="PTHR39441:SF1">
    <property type="entry name" value="DUF2252 DOMAIN-CONTAINING PROTEIN"/>
    <property type="match status" value="1"/>
</dbReference>
<name>A0ABP5BKS0_9MICO</name>
<proteinExistence type="predicted"/>
<dbReference type="PANTHER" id="PTHR39441">
    <property type="entry name" value="DUF2252 DOMAIN-CONTAINING PROTEIN"/>
    <property type="match status" value="1"/>
</dbReference>
<comment type="caution">
    <text evidence="1">The sequence shown here is derived from an EMBL/GenBank/DDBJ whole genome shotgun (WGS) entry which is preliminary data.</text>
</comment>
<dbReference type="Pfam" id="PF10009">
    <property type="entry name" value="DUF2252"/>
    <property type="match status" value="1"/>
</dbReference>